<feature type="transmembrane region" description="Helical" evidence="7">
    <location>
        <begin position="9"/>
        <end position="30"/>
    </location>
</feature>
<dbReference type="PANTHER" id="PTHR43386">
    <property type="entry name" value="OLIGOPEPTIDE TRANSPORT SYSTEM PERMEASE PROTEIN APPC"/>
    <property type="match status" value="1"/>
</dbReference>
<feature type="transmembrane region" description="Helical" evidence="7">
    <location>
        <begin position="112"/>
        <end position="145"/>
    </location>
</feature>
<name>F7XNJ3_METZD</name>
<organism evidence="9 10">
    <name type="scientific">Methanosalsum zhilinae (strain DSM 4017 / NBRC 107636 / OCM 62 / WeN5)</name>
    <name type="common">Methanohalophilus zhilinae</name>
    <dbReference type="NCBI Taxonomy" id="679901"/>
    <lineage>
        <taxon>Archaea</taxon>
        <taxon>Methanobacteriati</taxon>
        <taxon>Methanobacteriota</taxon>
        <taxon>Stenosarchaea group</taxon>
        <taxon>Methanomicrobia</taxon>
        <taxon>Methanosarcinales</taxon>
        <taxon>Methanosarcinaceae</taxon>
        <taxon>Methanosalsum</taxon>
    </lineage>
</organism>
<dbReference type="EMBL" id="CP002101">
    <property type="protein sequence ID" value="AEH60090.1"/>
    <property type="molecule type" value="Genomic_DNA"/>
</dbReference>
<dbReference type="InterPro" id="IPR025966">
    <property type="entry name" value="OppC_N"/>
</dbReference>
<evidence type="ECO:0000313" key="10">
    <source>
        <dbReference type="Proteomes" id="UP000006622"/>
    </source>
</evidence>
<evidence type="ECO:0000313" key="9">
    <source>
        <dbReference type="EMBL" id="AEH60090.1"/>
    </source>
</evidence>
<keyword evidence="5 7" id="KW-1133">Transmembrane helix</keyword>
<evidence type="ECO:0000256" key="3">
    <source>
        <dbReference type="ARBA" id="ARBA00022475"/>
    </source>
</evidence>
<keyword evidence="4 7" id="KW-0812">Transmembrane</keyword>
<comment type="similarity">
    <text evidence="7">Belongs to the binding-protein-dependent transport system permease family.</text>
</comment>
<dbReference type="Pfam" id="PF12911">
    <property type="entry name" value="OppC_N"/>
    <property type="match status" value="1"/>
</dbReference>
<dbReference type="PANTHER" id="PTHR43386:SF1">
    <property type="entry name" value="D,D-DIPEPTIDE TRANSPORT SYSTEM PERMEASE PROTEIN DDPC-RELATED"/>
    <property type="match status" value="1"/>
</dbReference>
<feature type="transmembrane region" description="Helical" evidence="7">
    <location>
        <begin position="242"/>
        <end position="261"/>
    </location>
</feature>
<dbReference type="InterPro" id="IPR035906">
    <property type="entry name" value="MetI-like_sf"/>
</dbReference>
<dbReference type="OrthoDB" id="312811at2157"/>
<dbReference type="STRING" id="679901.Mzhil_0212"/>
<dbReference type="AlphaFoldDB" id="F7XNJ3"/>
<dbReference type="PROSITE" id="PS50928">
    <property type="entry name" value="ABC_TM1"/>
    <property type="match status" value="1"/>
</dbReference>
<dbReference type="Proteomes" id="UP000006622">
    <property type="component" value="Chromosome"/>
</dbReference>
<accession>F7XNJ3</accession>
<keyword evidence="3" id="KW-1003">Cell membrane</keyword>
<comment type="subcellular location">
    <subcellularLocation>
        <location evidence="1 7">Cell membrane</location>
        <topology evidence="1 7">Multi-pass membrane protein</topology>
    </subcellularLocation>
</comment>
<feature type="transmembrane region" description="Helical" evidence="7">
    <location>
        <begin position="194"/>
        <end position="222"/>
    </location>
</feature>
<dbReference type="CDD" id="cd06261">
    <property type="entry name" value="TM_PBP2"/>
    <property type="match status" value="1"/>
</dbReference>
<proteinExistence type="inferred from homology"/>
<evidence type="ECO:0000256" key="1">
    <source>
        <dbReference type="ARBA" id="ARBA00004651"/>
    </source>
</evidence>
<keyword evidence="10" id="KW-1185">Reference proteome</keyword>
<sequence length="280" mass="30019" precursor="true">MRIIANRSMVIGMVLAGVMVMVALFAPWLAPNDPQESNLDERLVAPEYSLSSQYPFGTDHLGRCILSRALFATRISLLIGISVISLSLVTGTVIGAVSGYSGGVVDEIIMRVVDAFLSFPGMFVALAVAGIFGGSIVGLVVALTLVEWTVFARISRGSVISVKNMDYVLASKAMGAGSGHILKYHILPNITSPLLVIATLGMGYVILAAASLSFLGLGVSSYPELGMMVSDGRFFLQSAPHVMFFPGMFIVSIVLGFNFIGDGLRDIFDPRDTKQRWRVF</sequence>
<dbReference type="GO" id="GO:0055085">
    <property type="term" value="P:transmembrane transport"/>
    <property type="evidence" value="ECO:0007669"/>
    <property type="project" value="InterPro"/>
</dbReference>
<dbReference type="GO" id="GO:0005886">
    <property type="term" value="C:plasma membrane"/>
    <property type="evidence" value="ECO:0007669"/>
    <property type="project" value="UniProtKB-SubCell"/>
</dbReference>
<dbReference type="HOGENOM" id="CLU_028518_8_0_2"/>
<evidence type="ECO:0000259" key="8">
    <source>
        <dbReference type="PROSITE" id="PS50928"/>
    </source>
</evidence>
<dbReference type="KEGG" id="mzh:Mzhil_0212"/>
<gene>
    <name evidence="9" type="ordered locus">Mzhil_0212</name>
</gene>
<dbReference type="Pfam" id="PF00528">
    <property type="entry name" value="BPD_transp_1"/>
    <property type="match status" value="1"/>
</dbReference>
<protein>
    <submittedName>
        <fullName evidence="9">Binding-protein-dependent transport systems inner membrane component</fullName>
    </submittedName>
</protein>
<feature type="transmembrane region" description="Helical" evidence="7">
    <location>
        <begin position="75"/>
        <end position="100"/>
    </location>
</feature>
<keyword evidence="6 7" id="KW-0472">Membrane</keyword>
<evidence type="ECO:0000256" key="7">
    <source>
        <dbReference type="RuleBase" id="RU363032"/>
    </source>
</evidence>
<dbReference type="SUPFAM" id="SSF161098">
    <property type="entry name" value="MetI-like"/>
    <property type="match status" value="1"/>
</dbReference>
<evidence type="ECO:0000256" key="5">
    <source>
        <dbReference type="ARBA" id="ARBA00022989"/>
    </source>
</evidence>
<dbReference type="InterPro" id="IPR000515">
    <property type="entry name" value="MetI-like"/>
</dbReference>
<evidence type="ECO:0000256" key="4">
    <source>
        <dbReference type="ARBA" id="ARBA00022692"/>
    </source>
</evidence>
<evidence type="ECO:0000256" key="6">
    <source>
        <dbReference type="ARBA" id="ARBA00023136"/>
    </source>
</evidence>
<dbReference type="Gene3D" id="1.10.3720.10">
    <property type="entry name" value="MetI-like"/>
    <property type="match status" value="1"/>
</dbReference>
<evidence type="ECO:0000256" key="2">
    <source>
        <dbReference type="ARBA" id="ARBA00022448"/>
    </source>
</evidence>
<keyword evidence="2 7" id="KW-0813">Transport</keyword>
<dbReference type="InterPro" id="IPR050366">
    <property type="entry name" value="BP-dependent_transpt_permease"/>
</dbReference>
<reference evidence="9" key="1">
    <citation type="submission" date="2010-07" db="EMBL/GenBank/DDBJ databases">
        <title>The complete genome of Methanosalsum zhilinae DSM 4017.</title>
        <authorList>
            <consortium name="US DOE Joint Genome Institute (JGI-PGF)"/>
            <person name="Lucas S."/>
            <person name="Copeland A."/>
            <person name="Lapidus A."/>
            <person name="Glavina del Rio T."/>
            <person name="Dalin E."/>
            <person name="Tice H."/>
            <person name="Bruce D."/>
            <person name="Goodwin L."/>
            <person name="Pitluck S."/>
            <person name="Kyrpides N."/>
            <person name="Mavromatis K."/>
            <person name="Ovchinnikova G."/>
            <person name="Daligault H."/>
            <person name="Detter J.C."/>
            <person name="Han C."/>
            <person name="Tapia R."/>
            <person name="Larimer F."/>
            <person name="Land M."/>
            <person name="Hauser L."/>
            <person name="Markowitz V."/>
            <person name="Cheng J.-F."/>
            <person name="Hugenholtz P."/>
            <person name="Woyke T."/>
            <person name="Wu D."/>
            <person name="Spring S."/>
            <person name="Schueler E."/>
            <person name="Brambilla E."/>
            <person name="Klenk H.-P."/>
            <person name="Eisen J.A."/>
        </authorList>
    </citation>
    <scope>NUCLEOTIDE SEQUENCE</scope>
    <source>
        <strain evidence="9">DSM 4017</strain>
    </source>
</reference>
<feature type="domain" description="ABC transmembrane type-1" evidence="8">
    <location>
        <begin position="73"/>
        <end position="261"/>
    </location>
</feature>